<dbReference type="Proteomes" id="UP000320717">
    <property type="component" value="Chromosome"/>
</dbReference>
<reference evidence="5" key="2">
    <citation type="journal article" date="2022" name="Pest Manag. Sci.">
        <title>Glutamicibacter halophytocola-mediated host fitness of potato tuber moth on Solanaceae crops.</title>
        <authorList>
            <person name="Wang W."/>
            <person name="Xiao G."/>
            <person name="Du G."/>
            <person name="Chang L."/>
            <person name="Yang Y."/>
            <person name="Ye J."/>
            <person name="Chen B."/>
        </authorList>
    </citation>
    <scope>NUCLEOTIDE SEQUENCE</scope>
    <source>
        <strain evidence="5">S2</strain>
    </source>
</reference>
<dbReference type="AlphaFoldDB" id="A0A5B8IUM5"/>
<name>A0A5B8IUM5_9MICC</name>
<dbReference type="PROSITE" id="PS51257">
    <property type="entry name" value="PROKAR_LIPOPROTEIN"/>
    <property type="match status" value="1"/>
</dbReference>
<dbReference type="InterPro" id="IPR050330">
    <property type="entry name" value="Bact_OuterMem_StrucFunc"/>
</dbReference>
<gene>
    <name evidence="4" type="ORF">FQA45_05950</name>
    <name evidence="5" type="ORF">NUH22_11770</name>
</gene>
<dbReference type="RefSeq" id="WP_146275721.1">
    <property type="nucleotide sequence ID" value="NZ_CP042260.1"/>
</dbReference>
<dbReference type="Pfam" id="PF00691">
    <property type="entry name" value="OmpA"/>
    <property type="match status" value="1"/>
</dbReference>
<dbReference type="Gene3D" id="3.30.1330.60">
    <property type="entry name" value="OmpA-like domain"/>
    <property type="match status" value="1"/>
</dbReference>
<keyword evidence="6" id="KW-1185">Reference proteome</keyword>
<feature type="chain" id="PRO_5044618619" evidence="2">
    <location>
        <begin position="30"/>
        <end position="189"/>
    </location>
</feature>
<dbReference type="PROSITE" id="PS51123">
    <property type="entry name" value="OMPA_2"/>
    <property type="match status" value="1"/>
</dbReference>
<dbReference type="PANTHER" id="PTHR30329:SF21">
    <property type="entry name" value="LIPOPROTEIN YIAD-RELATED"/>
    <property type="match status" value="1"/>
</dbReference>
<evidence type="ECO:0000256" key="2">
    <source>
        <dbReference type="SAM" id="SignalP"/>
    </source>
</evidence>
<organism evidence="5 7">
    <name type="scientific">Glutamicibacter halophytocola</name>
    <dbReference type="NCBI Taxonomy" id="1933880"/>
    <lineage>
        <taxon>Bacteria</taxon>
        <taxon>Bacillati</taxon>
        <taxon>Actinomycetota</taxon>
        <taxon>Actinomycetes</taxon>
        <taxon>Micrococcales</taxon>
        <taxon>Micrococcaceae</taxon>
        <taxon>Glutamicibacter</taxon>
    </lineage>
</organism>
<dbReference type="Proteomes" id="UP001060018">
    <property type="component" value="Chromosome"/>
</dbReference>
<sequence length="189" mass="19808">MKALPVRLIGAGVLLAALGCQLPAAQATATNAQELPEPSSELIAKSVRVWDPGTSVLAWNLTGSVKAVEQVQEKDGETTITLATDILFTPDSSKLPATASAKVESLVSKIPKGADVQVNGHTDSVHGAKDNKTLSTDRAKAVAAVIKKARPDLNAKVKGFADTQPAVREDPKDLSTYAANRRVEIIYAG</sequence>
<dbReference type="OrthoDB" id="5166631at2"/>
<dbReference type="CDD" id="cd07185">
    <property type="entry name" value="OmpA_C-like"/>
    <property type="match status" value="1"/>
</dbReference>
<protein>
    <submittedName>
        <fullName evidence="5">OmpA family protein</fullName>
    </submittedName>
</protein>
<accession>A0A5B8IUM5</accession>
<reference evidence="4 6" key="1">
    <citation type="submission" date="2019-07" db="EMBL/GenBank/DDBJ databases">
        <title>Complete Genome Sequence of drought tolerant Plant Growth-Promoting Rhizobacterium Glutamicibacter halophytocola DR408.</title>
        <authorList>
            <person name="Nishu S.D."/>
            <person name="Lee T.K."/>
        </authorList>
    </citation>
    <scope>NUCLEOTIDE SEQUENCE [LARGE SCALE GENOMIC DNA]</scope>
    <source>
        <strain evidence="4 6">DR408</strain>
    </source>
</reference>
<dbReference type="InterPro" id="IPR006665">
    <property type="entry name" value="OmpA-like"/>
</dbReference>
<keyword evidence="1" id="KW-0472">Membrane</keyword>
<feature type="domain" description="OmpA-like" evidence="3">
    <location>
        <begin position="75"/>
        <end position="189"/>
    </location>
</feature>
<keyword evidence="2" id="KW-0732">Signal</keyword>
<dbReference type="SUPFAM" id="SSF103088">
    <property type="entry name" value="OmpA-like"/>
    <property type="match status" value="1"/>
</dbReference>
<feature type="signal peptide" evidence="2">
    <location>
        <begin position="1"/>
        <end position="29"/>
    </location>
</feature>
<dbReference type="EMBL" id="CP102487">
    <property type="protein sequence ID" value="UUX57986.1"/>
    <property type="molecule type" value="Genomic_DNA"/>
</dbReference>
<evidence type="ECO:0000256" key="1">
    <source>
        <dbReference type="PROSITE-ProRule" id="PRU00473"/>
    </source>
</evidence>
<evidence type="ECO:0000313" key="4">
    <source>
        <dbReference type="EMBL" id="QDY65887.1"/>
    </source>
</evidence>
<evidence type="ECO:0000259" key="3">
    <source>
        <dbReference type="PROSITE" id="PS51123"/>
    </source>
</evidence>
<dbReference type="InterPro" id="IPR036737">
    <property type="entry name" value="OmpA-like_sf"/>
</dbReference>
<evidence type="ECO:0000313" key="6">
    <source>
        <dbReference type="Proteomes" id="UP000320717"/>
    </source>
</evidence>
<dbReference type="GO" id="GO:0016020">
    <property type="term" value="C:membrane"/>
    <property type="evidence" value="ECO:0007669"/>
    <property type="project" value="UniProtKB-UniRule"/>
</dbReference>
<proteinExistence type="predicted"/>
<dbReference type="PANTHER" id="PTHR30329">
    <property type="entry name" value="STATOR ELEMENT OF FLAGELLAR MOTOR COMPLEX"/>
    <property type="match status" value="1"/>
</dbReference>
<evidence type="ECO:0000313" key="5">
    <source>
        <dbReference type="EMBL" id="UUX57986.1"/>
    </source>
</evidence>
<evidence type="ECO:0000313" key="7">
    <source>
        <dbReference type="Proteomes" id="UP001060018"/>
    </source>
</evidence>
<dbReference type="EMBL" id="CP042260">
    <property type="protein sequence ID" value="QDY65887.1"/>
    <property type="molecule type" value="Genomic_DNA"/>
</dbReference>